<dbReference type="Gene3D" id="3.30.559.10">
    <property type="entry name" value="Chloramphenicol acetyltransferase-like domain"/>
    <property type="match status" value="1"/>
</dbReference>
<dbReference type="Pfam" id="PF22621">
    <property type="entry name" value="CurL-like_PKS_C"/>
    <property type="match status" value="1"/>
</dbReference>
<gene>
    <name evidence="7" type="ORF">CBW65_03620</name>
</gene>
<dbReference type="PROSITE" id="PS50075">
    <property type="entry name" value="CARRIER"/>
    <property type="match status" value="1"/>
</dbReference>
<dbReference type="Pfam" id="PF02801">
    <property type="entry name" value="Ketoacyl-synt_C"/>
    <property type="match status" value="1"/>
</dbReference>
<keyword evidence="8" id="KW-1185">Reference proteome</keyword>
<keyword evidence="2" id="KW-0596">Phosphopantetheine</keyword>
<evidence type="ECO:0000256" key="1">
    <source>
        <dbReference type="ARBA" id="ARBA00001957"/>
    </source>
</evidence>
<evidence type="ECO:0000313" key="7">
    <source>
        <dbReference type="EMBL" id="ARU60251.1"/>
    </source>
</evidence>
<organism evidence="7 8">
    <name type="scientific">Tumebacillus avium</name>
    <dbReference type="NCBI Taxonomy" id="1903704"/>
    <lineage>
        <taxon>Bacteria</taxon>
        <taxon>Bacillati</taxon>
        <taxon>Bacillota</taxon>
        <taxon>Bacilli</taxon>
        <taxon>Bacillales</taxon>
        <taxon>Alicyclobacillaceae</taxon>
        <taxon>Tumebacillus</taxon>
    </lineage>
</organism>
<dbReference type="InterPro" id="IPR020841">
    <property type="entry name" value="PKS_Beta-ketoAc_synthase_dom"/>
</dbReference>
<dbReference type="PROSITE" id="PS00606">
    <property type="entry name" value="KS3_1"/>
    <property type="match status" value="1"/>
</dbReference>
<dbReference type="InterPro" id="IPR020806">
    <property type="entry name" value="PKS_PP-bd"/>
</dbReference>
<evidence type="ECO:0000259" key="5">
    <source>
        <dbReference type="PROSITE" id="PS50075"/>
    </source>
</evidence>
<keyword evidence="3" id="KW-0597">Phosphoprotein</keyword>
<evidence type="ECO:0000313" key="8">
    <source>
        <dbReference type="Proteomes" id="UP000195437"/>
    </source>
</evidence>
<dbReference type="Pfam" id="PF21394">
    <property type="entry name" value="Beta-ketacyl_N"/>
    <property type="match status" value="1"/>
</dbReference>
<dbReference type="InterPro" id="IPR036736">
    <property type="entry name" value="ACP-like_sf"/>
</dbReference>
<reference evidence="8" key="1">
    <citation type="submission" date="2017-05" db="EMBL/GenBank/DDBJ databases">
        <authorList>
            <person name="Sung H."/>
        </authorList>
    </citation>
    <scope>NUCLEOTIDE SEQUENCE [LARGE SCALE GENOMIC DNA]</scope>
    <source>
        <strain evidence="8">AR23208</strain>
    </source>
</reference>
<sequence>MEKLLRLVIESTTQGQIDKQTAAKLLHLIKNEDWKVNEDIAIIGVSAQLPHVRDLDEFWENIKHNVDFTGPLPESRKRDIDRFLDYTGLEDLDSIRYLEGAFLDEIDKFDYGLFRLSPLEASLMDPYQRLFLQTAFSVIEDAGYGGKKAAKTSTGVYVGYASNAKDCYQKMVLDVSPELMAAAGVGNVNAMLPSRISYLLDLKGPSLVLDTACSSALVAVHTAVNAIQNGDCEMAIAGSVRMNLLPFEKDYLNFGFESSDGRTRTFDDLSDGAGMGEGILAVMLKPLSKAVKDRDNIYAVIKGTASNQDGTSIGITAPNPDSQMEVILKAWKEAGINPETLAYIESHGTGTTLGDPLELDGLERAYRRYSDKTGVTALGSVKTNLGHLFESAGLAGMLKCTMMLQNRQIPPNNYFHRPNKKFSFQESPVYVSNMLRSYDGADPMRCGLSSFGFSGTNVHMVLEEAPVSKRDAIVEGPQVFTLSARSIAALSTAVENYLHFLEQKGDTLHLADICYTASTGRGHYGYRLALTAHDVPELLTLLKGLQAAGLEQFADPRCSYGEHKIVPPTKEQRGEREITDREKLELSRKSKTALEEKDFSLVRSLYIQGADVPWETLYAELPVRKVSLPVYPFEKIRCWLNVPDGKKDLPVQQGPDQFFTMGWKPEPLQAEVRCGTSGPVLIFLDEKGIGAELADKYRAIGRKVITVALGSAYSRVSDNHFTITGGAGDYAKLIRDLQELPFDKVIHLFAIREGAEFNTLAELEQNQEHSVYSLFHLTRAMFRGGVERDLDIAVLAENAAEVSKTEGRLQPENATVFGIGKVVRKEHGNYRVRCLDLDGLTSVDTIFAELQAHIDLYQVAYRANVRFVEEFTEIDLNRTDDRPLEIREDGVYVITGGTGGIGLEVARWLAGQAKINLVLINRTPMPPQQEWDAILEAGTDSRNLKKIRDLREIEALGATVTCYSASVASYDEMQTVLADVRAKFGAIHGVVHGAGVGGGTMLVDRRLEDFYNVFSPKVQGTWNLDRLTRVDNLDFMVLFSSIASMFPAPQQAEYIAANGYQDSYGSYRNRLGLRTIVINWSTWRETGMSVHHDFTVDTLFKAIMTRDAIKGLERALNKNVPRALIGEIAFDSKMIFLLDRFNFHLSYKVRKELEKRTGGRKKVQRKSSEEITHVRIAGREEGSYSDLEVRVGTIWARVLGFEELNIYDNFYELGGDSITGLRIANLVNDDLGIEIGVADLLSFLTVADFVGYLNDTGLAALAGGNSLYNLLVPVDATPHYPASSAQKRLFVIHELEPFSVKYNLSKTINIKGPLDIDRLQLVFEKLVKRHETLRTSFRLENGEPVQYVMEQLPFSIELYEAAEADVDDVLSRFIRPFDLSNPPLFRVGVIKLAAETFMMSFDMHHIITDGVSMDVLIQDFVALYEGQQLPPLKLQYKDYATWQQHVLHEGLLQDQEAYWLDVFQGEVPVLNLPTDFPRPAQKSDEGDTISMTLEAEQLELISGLTKATGTTLYMLLVSAYNVLLSKYSAQEDIVIGTPILGRPHTDLEQIVGIFVNTLVLRNFPSADKTFKSFLHEVRDNTLKAYENQDYQLEEFVSKLRLTRDLSRNPLFDVWFVLQNVGTSEVQLSDVAISPYAYENTTAKFDLMLEVIEKDDALIINLNYCTKLYKQETAFRILRDYVEMLNSVCRDADVAISDIELYSARGFLGATDEEEELEEVEFNF</sequence>
<feature type="domain" description="Carrier" evidence="5">
    <location>
        <begin position="1182"/>
        <end position="1257"/>
    </location>
</feature>
<dbReference type="InterPro" id="IPR014031">
    <property type="entry name" value="Ketoacyl_synth_C"/>
</dbReference>
<evidence type="ECO:0000259" key="6">
    <source>
        <dbReference type="PROSITE" id="PS52004"/>
    </source>
</evidence>
<dbReference type="InterPro" id="IPR023213">
    <property type="entry name" value="CAT-like_dom_sf"/>
</dbReference>
<dbReference type="SMART" id="SM00823">
    <property type="entry name" value="PKS_PP"/>
    <property type="match status" value="1"/>
</dbReference>
<dbReference type="SUPFAM" id="SSF51735">
    <property type="entry name" value="NAD(P)-binding Rossmann-fold domains"/>
    <property type="match status" value="2"/>
</dbReference>
<dbReference type="Pfam" id="PF00109">
    <property type="entry name" value="ketoacyl-synt"/>
    <property type="match status" value="1"/>
</dbReference>
<dbReference type="SMART" id="SM00822">
    <property type="entry name" value="PKS_KR"/>
    <property type="match status" value="1"/>
</dbReference>
<dbReference type="GO" id="GO:0004312">
    <property type="term" value="F:fatty acid synthase activity"/>
    <property type="evidence" value="ECO:0007669"/>
    <property type="project" value="TreeGrafter"/>
</dbReference>
<dbReference type="SMART" id="SM00825">
    <property type="entry name" value="PKS_KS"/>
    <property type="match status" value="1"/>
</dbReference>
<dbReference type="Pfam" id="PF00668">
    <property type="entry name" value="Condensation"/>
    <property type="match status" value="1"/>
</dbReference>
<dbReference type="PANTHER" id="PTHR43775:SF37">
    <property type="entry name" value="SI:DKEY-61P9.11"/>
    <property type="match status" value="1"/>
</dbReference>
<dbReference type="InterPro" id="IPR009081">
    <property type="entry name" value="PP-bd_ACP"/>
</dbReference>
<dbReference type="InterPro" id="IPR016039">
    <property type="entry name" value="Thiolase-like"/>
</dbReference>
<dbReference type="GO" id="GO:0006633">
    <property type="term" value="P:fatty acid biosynthetic process"/>
    <property type="evidence" value="ECO:0007669"/>
    <property type="project" value="InterPro"/>
</dbReference>
<evidence type="ECO:0000256" key="3">
    <source>
        <dbReference type="ARBA" id="ARBA00022553"/>
    </source>
</evidence>
<accession>A0A1Y0IIB7</accession>
<dbReference type="InterPro" id="IPR018201">
    <property type="entry name" value="Ketoacyl_synth_AS"/>
</dbReference>
<dbReference type="CDD" id="cd08953">
    <property type="entry name" value="KR_2_SDR_x"/>
    <property type="match status" value="1"/>
</dbReference>
<dbReference type="SUPFAM" id="SSF52777">
    <property type="entry name" value="CoA-dependent acyltransferases"/>
    <property type="match status" value="2"/>
</dbReference>
<dbReference type="OrthoDB" id="9765680at2"/>
<evidence type="ECO:0000256" key="2">
    <source>
        <dbReference type="ARBA" id="ARBA00022450"/>
    </source>
</evidence>
<dbReference type="GO" id="GO:0005737">
    <property type="term" value="C:cytoplasm"/>
    <property type="evidence" value="ECO:0007669"/>
    <property type="project" value="TreeGrafter"/>
</dbReference>
<dbReference type="PANTHER" id="PTHR43775">
    <property type="entry name" value="FATTY ACID SYNTHASE"/>
    <property type="match status" value="1"/>
</dbReference>
<dbReference type="GO" id="GO:0031177">
    <property type="term" value="F:phosphopantetheine binding"/>
    <property type="evidence" value="ECO:0007669"/>
    <property type="project" value="InterPro"/>
</dbReference>
<dbReference type="Gene3D" id="1.10.1200.10">
    <property type="entry name" value="ACP-like"/>
    <property type="match status" value="1"/>
</dbReference>
<dbReference type="Gene3D" id="3.30.559.30">
    <property type="entry name" value="Nonribosomal peptide synthetase, condensation domain"/>
    <property type="match status" value="1"/>
</dbReference>
<evidence type="ECO:0000256" key="4">
    <source>
        <dbReference type="ARBA" id="ARBA00022679"/>
    </source>
</evidence>
<dbReference type="Proteomes" id="UP000195437">
    <property type="component" value="Chromosome"/>
</dbReference>
<dbReference type="GO" id="GO:0071770">
    <property type="term" value="P:DIM/DIP cell wall layer assembly"/>
    <property type="evidence" value="ECO:0007669"/>
    <property type="project" value="TreeGrafter"/>
</dbReference>
<dbReference type="Gene3D" id="1.10.1240.100">
    <property type="match status" value="1"/>
</dbReference>
<dbReference type="GO" id="GO:0004315">
    <property type="term" value="F:3-oxoacyl-[acyl-carrier-protein] synthase activity"/>
    <property type="evidence" value="ECO:0007669"/>
    <property type="project" value="InterPro"/>
</dbReference>
<dbReference type="Pfam" id="PF00550">
    <property type="entry name" value="PP-binding"/>
    <property type="match status" value="1"/>
</dbReference>
<dbReference type="EMBL" id="CP021434">
    <property type="protein sequence ID" value="ARU60251.1"/>
    <property type="molecule type" value="Genomic_DNA"/>
</dbReference>
<dbReference type="InterPro" id="IPR036291">
    <property type="entry name" value="NAD(P)-bd_dom_sf"/>
</dbReference>
<name>A0A1Y0IIB7_9BACL</name>
<dbReference type="InterPro" id="IPR057326">
    <property type="entry name" value="KR_dom"/>
</dbReference>
<dbReference type="Gene3D" id="3.40.50.720">
    <property type="entry name" value="NAD(P)-binding Rossmann-like Domain"/>
    <property type="match status" value="1"/>
</dbReference>
<dbReference type="SUPFAM" id="SSF53901">
    <property type="entry name" value="Thiolase-like"/>
    <property type="match status" value="1"/>
</dbReference>
<protein>
    <submittedName>
        <fullName evidence="7">Uncharacterized protein</fullName>
    </submittedName>
</protein>
<dbReference type="PROSITE" id="PS52004">
    <property type="entry name" value="KS3_2"/>
    <property type="match status" value="1"/>
</dbReference>
<dbReference type="InterPro" id="IPR013968">
    <property type="entry name" value="PKS_KR"/>
</dbReference>
<dbReference type="CDD" id="cd00833">
    <property type="entry name" value="PKS"/>
    <property type="match status" value="1"/>
</dbReference>
<dbReference type="KEGG" id="tum:CBW65_03620"/>
<dbReference type="InterPro" id="IPR049490">
    <property type="entry name" value="C883_1060-like_KR_N"/>
</dbReference>
<keyword evidence="4" id="KW-0808">Transferase</keyword>
<dbReference type="CDD" id="cd19531">
    <property type="entry name" value="LCL_NRPS-like"/>
    <property type="match status" value="1"/>
</dbReference>
<comment type="cofactor">
    <cofactor evidence="1">
        <name>pantetheine 4'-phosphate</name>
        <dbReference type="ChEBI" id="CHEBI:47942"/>
    </cofactor>
</comment>
<dbReference type="InterPro" id="IPR014030">
    <property type="entry name" value="Ketoacyl_synth_N"/>
</dbReference>
<dbReference type="GO" id="GO:0005886">
    <property type="term" value="C:plasma membrane"/>
    <property type="evidence" value="ECO:0007669"/>
    <property type="project" value="TreeGrafter"/>
</dbReference>
<dbReference type="SUPFAM" id="SSF47336">
    <property type="entry name" value="ACP-like"/>
    <property type="match status" value="1"/>
</dbReference>
<proteinExistence type="predicted"/>
<dbReference type="InterPro" id="IPR006162">
    <property type="entry name" value="Ppantetheine_attach_site"/>
</dbReference>
<dbReference type="InterPro" id="IPR050091">
    <property type="entry name" value="PKS_NRPS_Biosynth_Enz"/>
</dbReference>
<dbReference type="RefSeq" id="WP_087455638.1">
    <property type="nucleotide sequence ID" value="NZ_CP021434.1"/>
</dbReference>
<dbReference type="Gene3D" id="3.40.47.10">
    <property type="match status" value="1"/>
</dbReference>
<dbReference type="InterPro" id="IPR001242">
    <property type="entry name" value="Condensation_dom"/>
</dbReference>
<dbReference type="PROSITE" id="PS00012">
    <property type="entry name" value="PHOSPHOPANTETHEINE"/>
    <property type="match status" value="1"/>
</dbReference>
<dbReference type="Pfam" id="PF08659">
    <property type="entry name" value="KR"/>
    <property type="match status" value="1"/>
</dbReference>
<feature type="domain" description="Ketosynthase family 3 (KS3)" evidence="6">
    <location>
        <begin position="37"/>
        <end position="464"/>
    </location>
</feature>